<sequence>MSSNGPSVGARIRHARERAGMSRRVLGGLVDRSAEWVKAVEVGRLQTPKLQMLTKLADVLDIRDLAELTGNDEAVSVSRFAPGAAHQALSDVRTALTEYRFASDPRPVDLAHLAERLASAWKVRHSSPDHRTKLGALLPGLIRDAQRAVRARWGFDRREARRILAGVYQLADFYVAFQPAPELVWLVADRAVTEGQEADDPYSMAAGAWALVQALRESGRWEEAVSVAHDGAAQLEPYLESAPDDWRGMVGALRAENALTYARRGKHGEAWRYWESAYDIARKLGPGYRHVQTSFGLPVMHANAVTLGVELRRGGEAAQAANSFDPVEIASVPRRARHLIEVARVHALQGDQAATLAMLERAERTAPETARFNGWARDLTHKLLDHPPNGETMTVRSLARRIGVR</sequence>
<evidence type="ECO:0000313" key="3">
    <source>
        <dbReference type="Proteomes" id="UP001564626"/>
    </source>
</evidence>
<dbReference type="SMART" id="SM00530">
    <property type="entry name" value="HTH_XRE"/>
    <property type="match status" value="1"/>
</dbReference>
<dbReference type="Gene3D" id="1.10.260.40">
    <property type="entry name" value="lambda repressor-like DNA-binding domains"/>
    <property type="match status" value="1"/>
</dbReference>
<proteinExistence type="predicted"/>
<protein>
    <submittedName>
        <fullName evidence="2">Helix-turn-helix domain-containing protein</fullName>
    </submittedName>
</protein>
<dbReference type="Pfam" id="PF13560">
    <property type="entry name" value="HTH_31"/>
    <property type="match status" value="1"/>
</dbReference>
<dbReference type="InterPro" id="IPR001387">
    <property type="entry name" value="Cro/C1-type_HTH"/>
</dbReference>
<dbReference type="PROSITE" id="PS50943">
    <property type="entry name" value="HTH_CROC1"/>
    <property type="match status" value="1"/>
</dbReference>
<keyword evidence="3" id="KW-1185">Reference proteome</keyword>
<dbReference type="EMBL" id="JBGEHV010000016">
    <property type="protein sequence ID" value="MEY8039950.1"/>
    <property type="molecule type" value="Genomic_DNA"/>
</dbReference>
<evidence type="ECO:0000259" key="1">
    <source>
        <dbReference type="PROSITE" id="PS50943"/>
    </source>
</evidence>
<reference evidence="2 3" key="1">
    <citation type="submission" date="2024-08" db="EMBL/GenBank/DDBJ databases">
        <title>Genome mining of Saccharopolyspora cebuensis PGLac3 from Nigerian medicinal plant.</title>
        <authorList>
            <person name="Ezeobiora C.E."/>
            <person name="Igbokwe N.H."/>
            <person name="Amin D.H."/>
            <person name="Mendie U.E."/>
        </authorList>
    </citation>
    <scope>NUCLEOTIDE SEQUENCE [LARGE SCALE GENOMIC DNA]</scope>
    <source>
        <strain evidence="2 3">PGLac3</strain>
    </source>
</reference>
<feature type="domain" description="HTH cro/C1-type" evidence="1">
    <location>
        <begin position="12"/>
        <end position="68"/>
    </location>
</feature>
<dbReference type="RefSeq" id="WP_345363118.1">
    <property type="nucleotide sequence ID" value="NZ_BAABII010000009.1"/>
</dbReference>
<dbReference type="SUPFAM" id="SSF47413">
    <property type="entry name" value="lambda repressor-like DNA-binding domains"/>
    <property type="match status" value="1"/>
</dbReference>
<organism evidence="2 3">
    <name type="scientific">Saccharopolyspora cebuensis</name>
    <dbReference type="NCBI Taxonomy" id="418759"/>
    <lineage>
        <taxon>Bacteria</taxon>
        <taxon>Bacillati</taxon>
        <taxon>Actinomycetota</taxon>
        <taxon>Actinomycetes</taxon>
        <taxon>Pseudonocardiales</taxon>
        <taxon>Pseudonocardiaceae</taxon>
        <taxon>Saccharopolyspora</taxon>
    </lineage>
</organism>
<gene>
    <name evidence="2" type="ORF">AB8O55_11135</name>
</gene>
<dbReference type="Gene3D" id="1.25.40.10">
    <property type="entry name" value="Tetratricopeptide repeat domain"/>
    <property type="match status" value="1"/>
</dbReference>
<dbReference type="Proteomes" id="UP001564626">
    <property type="component" value="Unassembled WGS sequence"/>
</dbReference>
<dbReference type="InterPro" id="IPR010982">
    <property type="entry name" value="Lambda_DNA-bd_dom_sf"/>
</dbReference>
<accession>A0ABV4CFR7</accession>
<evidence type="ECO:0000313" key="2">
    <source>
        <dbReference type="EMBL" id="MEY8039950.1"/>
    </source>
</evidence>
<name>A0ABV4CFR7_9PSEU</name>
<comment type="caution">
    <text evidence="2">The sequence shown here is derived from an EMBL/GenBank/DDBJ whole genome shotgun (WGS) entry which is preliminary data.</text>
</comment>
<dbReference type="SUPFAM" id="SSF48452">
    <property type="entry name" value="TPR-like"/>
    <property type="match status" value="1"/>
</dbReference>
<dbReference type="CDD" id="cd00093">
    <property type="entry name" value="HTH_XRE"/>
    <property type="match status" value="1"/>
</dbReference>
<dbReference type="InterPro" id="IPR011990">
    <property type="entry name" value="TPR-like_helical_dom_sf"/>
</dbReference>